<dbReference type="EMBL" id="VOHE01000009">
    <property type="protein sequence ID" value="TWT17203.1"/>
    <property type="molecule type" value="Genomic_DNA"/>
</dbReference>
<organism evidence="6 7">
    <name type="scientific">Luteimonas wenzhouensis</name>
    <dbReference type="NCBI Taxonomy" id="2599615"/>
    <lineage>
        <taxon>Bacteria</taxon>
        <taxon>Pseudomonadati</taxon>
        <taxon>Pseudomonadota</taxon>
        <taxon>Gammaproteobacteria</taxon>
        <taxon>Lysobacterales</taxon>
        <taxon>Lysobacteraceae</taxon>
        <taxon>Luteimonas</taxon>
    </lineage>
</organism>
<keyword evidence="4" id="KW-0676">Redox-active center</keyword>
<dbReference type="SUPFAM" id="SSF52833">
    <property type="entry name" value="Thioredoxin-like"/>
    <property type="match status" value="1"/>
</dbReference>
<proteinExistence type="predicted"/>
<evidence type="ECO:0000313" key="6">
    <source>
        <dbReference type="EMBL" id="TWT17203.1"/>
    </source>
</evidence>
<dbReference type="PANTHER" id="PTHR45663">
    <property type="entry name" value="GEO12009P1"/>
    <property type="match status" value="1"/>
</dbReference>
<dbReference type="GO" id="GO:0015035">
    <property type="term" value="F:protein-disulfide reductase activity"/>
    <property type="evidence" value="ECO:0007669"/>
    <property type="project" value="TreeGrafter"/>
</dbReference>
<keyword evidence="7" id="KW-1185">Reference proteome</keyword>
<gene>
    <name evidence="6" type="primary">trxC</name>
    <name evidence="6" type="ORF">FQY79_14035</name>
</gene>
<dbReference type="PANTHER" id="PTHR45663:SF11">
    <property type="entry name" value="GEO12009P1"/>
    <property type="match status" value="1"/>
</dbReference>
<dbReference type="Pfam" id="PF00085">
    <property type="entry name" value="Thioredoxin"/>
    <property type="match status" value="1"/>
</dbReference>
<dbReference type="AlphaFoldDB" id="A0A5C5TSE7"/>
<dbReference type="InterPro" id="IPR017937">
    <property type="entry name" value="Thioredoxin_CS"/>
</dbReference>
<evidence type="ECO:0000256" key="4">
    <source>
        <dbReference type="ARBA" id="ARBA00023284"/>
    </source>
</evidence>
<keyword evidence="3" id="KW-1015">Disulfide bond</keyword>
<dbReference type="Gene3D" id="2.30.30.380">
    <property type="entry name" value="Zn-finger domain of Sec23/24"/>
    <property type="match status" value="1"/>
</dbReference>
<name>A0A5C5TSE7_9GAMM</name>
<dbReference type="Proteomes" id="UP000315949">
    <property type="component" value="Unassembled WGS sequence"/>
</dbReference>
<comment type="caution">
    <text evidence="6">The sequence shown here is derived from an EMBL/GenBank/DDBJ whole genome shotgun (WGS) entry which is preliminary data.</text>
</comment>
<evidence type="ECO:0000256" key="1">
    <source>
        <dbReference type="ARBA" id="ARBA00022448"/>
    </source>
</evidence>
<dbReference type="RefSeq" id="WP_146313510.1">
    <property type="nucleotide sequence ID" value="NZ_VOHE01000009.1"/>
</dbReference>
<sequence>MSPPLQIACPQCHALNRVPGERLGDAPNCGRCGKALFAGQPVRLDSGSFDLHAARSDLPLLVDFWAPWCGPCRVMAPHFEAAATQLEPAMRLGKIDTQASPELGARFNIRGIPTLVLYEGGREAARMSGAMPSAEIVRWARAQLGREH</sequence>
<dbReference type="InterPro" id="IPR049299">
    <property type="entry name" value="Thio2_N"/>
</dbReference>
<dbReference type="PROSITE" id="PS51352">
    <property type="entry name" value="THIOREDOXIN_2"/>
    <property type="match status" value="1"/>
</dbReference>
<dbReference type="InterPro" id="IPR013766">
    <property type="entry name" value="Thioredoxin_domain"/>
</dbReference>
<dbReference type="Pfam" id="PF21352">
    <property type="entry name" value="Zn_ribbon_Thio2"/>
    <property type="match status" value="1"/>
</dbReference>
<feature type="domain" description="Thioredoxin" evidence="5">
    <location>
        <begin position="3"/>
        <end position="145"/>
    </location>
</feature>
<dbReference type="PROSITE" id="PS00194">
    <property type="entry name" value="THIOREDOXIN_1"/>
    <property type="match status" value="1"/>
</dbReference>
<dbReference type="PRINTS" id="PR00421">
    <property type="entry name" value="THIOREDOXIN"/>
</dbReference>
<protein>
    <submittedName>
        <fullName evidence="6">Thioredoxin TrxC</fullName>
    </submittedName>
</protein>
<evidence type="ECO:0000256" key="3">
    <source>
        <dbReference type="ARBA" id="ARBA00023157"/>
    </source>
</evidence>
<dbReference type="InterPro" id="IPR036249">
    <property type="entry name" value="Thioredoxin-like_sf"/>
</dbReference>
<evidence type="ECO:0000259" key="5">
    <source>
        <dbReference type="PROSITE" id="PS51352"/>
    </source>
</evidence>
<dbReference type="GO" id="GO:0045454">
    <property type="term" value="P:cell redox homeostasis"/>
    <property type="evidence" value="ECO:0007669"/>
    <property type="project" value="TreeGrafter"/>
</dbReference>
<evidence type="ECO:0000256" key="2">
    <source>
        <dbReference type="ARBA" id="ARBA00022982"/>
    </source>
</evidence>
<keyword evidence="2" id="KW-0249">Electron transport</keyword>
<dbReference type="OrthoDB" id="9790390at2"/>
<dbReference type="GO" id="GO:0005829">
    <property type="term" value="C:cytosol"/>
    <property type="evidence" value="ECO:0007669"/>
    <property type="project" value="TreeGrafter"/>
</dbReference>
<dbReference type="Gene3D" id="3.40.30.10">
    <property type="entry name" value="Glutaredoxin"/>
    <property type="match status" value="1"/>
</dbReference>
<dbReference type="NCBIfam" id="NF008229">
    <property type="entry name" value="PRK10996.1"/>
    <property type="match status" value="1"/>
</dbReference>
<reference evidence="6 7" key="1">
    <citation type="submission" date="2019-07" db="EMBL/GenBank/DDBJ databases">
        <title>Luteimonas sp. YD-1 nov., isolated from acidic soil.</title>
        <authorList>
            <person name="Zhou J."/>
        </authorList>
    </citation>
    <scope>NUCLEOTIDE SEQUENCE [LARGE SCALE GENOMIC DNA]</scope>
    <source>
        <strain evidence="6 7">YD-1</strain>
    </source>
</reference>
<dbReference type="CDD" id="cd02947">
    <property type="entry name" value="TRX_family"/>
    <property type="match status" value="1"/>
</dbReference>
<accession>A0A5C5TSE7</accession>
<evidence type="ECO:0000313" key="7">
    <source>
        <dbReference type="Proteomes" id="UP000315949"/>
    </source>
</evidence>
<keyword evidence="1" id="KW-0813">Transport</keyword>